<dbReference type="PANTHER" id="PTHR34390:SF2">
    <property type="entry name" value="SUCCINATE TRANSPORTER SUBUNIT YJJP-RELATED"/>
    <property type="match status" value="1"/>
</dbReference>
<feature type="transmembrane region" description="Helical" evidence="7">
    <location>
        <begin position="165"/>
        <end position="198"/>
    </location>
</feature>
<protein>
    <submittedName>
        <fullName evidence="10">Threonine/serine exporter family protein</fullName>
    </submittedName>
</protein>
<comment type="similarity">
    <text evidence="6">Belongs to the ThrE exporter (TC 2.A.79) family.</text>
</comment>
<gene>
    <name evidence="10" type="ORF">GCM10023217_12720</name>
</gene>
<feature type="transmembrane region" description="Helical" evidence="7">
    <location>
        <begin position="210"/>
        <end position="231"/>
    </location>
</feature>
<keyword evidence="2" id="KW-1003">Cell membrane</keyword>
<dbReference type="InterPro" id="IPR024528">
    <property type="entry name" value="ThrE_2"/>
</dbReference>
<evidence type="ECO:0000256" key="7">
    <source>
        <dbReference type="SAM" id="Phobius"/>
    </source>
</evidence>
<organism evidence="10 11">
    <name type="scientific">Gordonia alkaliphila</name>
    <dbReference type="NCBI Taxonomy" id="1053547"/>
    <lineage>
        <taxon>Bacteria</taxon>
        <taxon>Bacillati</taxon>
        <taxon>Actinomycetota</taxon>
        <taxon>Actinomycetes</taxon>
        <taxon>Mycobacteriales</taxon>
        <taxon>Gordoniaceae</taxon>
        <taxon>Gordonia</taxon>
    </lineage>
</organism>
<feature type="transmembrane region" description="Helical" evidence="7">
    <location>
        <begin position="393"/>
        <end position="411"/>
    </location>
</feature>
<dbReference type="Pfam" id="PF06738">
    <property type="entry name" value="ThrE"/>
    <property type="match status" value="1"/>
</dbReference>
<dbReference type="EMBL" id="BAABIE010000004">
    <property type="protein sequence ID" value="GAA4745120.1"/>
    <property type="molecule type" value="Genomic_DNA"/>
</dbReference>
<feature type="transmembrane region" description="Helical" evidence="7">
    <location>
        <begin position="318"/>
        <end position="338"/>
    </location>
</feature>
<sequence length="492" mass="51556">MCVREYIRRSVRKILGSTQATIDTIEPGSIVVAPRRPIEWTDEAAITEVLDLATKVGAVLLDSGTGAIDTRDQVAFVASIYGLDDVDVDVTFNTILVSARRGNTLPPITTVRTVHYRSHDFTRLAQIDRLIRRIRQLAINPATAHRIVDDILAAKHPYPYWAANLAWGLLAFGVAIYLGGAWLVSLTAFVTSVVIVAVNRRLARIGTPPFFQQLAGGFIAVIPAAVIFRWAADTSFAFLPSQIIAAGIVVLLSGLSLVGAVQDAITGAPITGTARFTEVVVMTGGILVGVALAIRLLAAVGVDLPELTTVTPFGASEIPARITGGALAAVAFAFASYAERRALPAAFLAGILGAGVAASLTLTTLGNMLGYGFAAVLVGLVGGLAARRALTPPLVIAVAGITPLLPGLAIYRGLYGLMSGRIADGLGETAFAFGIGCSLAAGVTLGEFIARSLHQPAILSTLQERSRRQVLKARASARPLRPLRRPRPPGGA</sequence>
<feature type="transmembrane region" description="Helical" evidence="7">
    <location>
        <begin position="431"/>
        <end position="450"/>
    </location>
</feature>
<dbReference type="PANTHER" id="PTHR34390">
    <property type="entry name" value="UPF0442 PROTEIN YJJB-RELATED"/>
    <property type="match status" value="1"/>
</dbReference>
<evidence type="ECO:0000256" key="1">
    <source>
        <dbReference type="ARBA" id="ARBA00004651"/>
    </source>
</evidence>
<evidence type="ECO:0000256" key="4">
    <source>
        <dbReference type="ARBA" id="ARBA00022989"/>
    </source>
</evidence>
<evidence type="ECO:0000256" key="3">
    <source>
        <dbReference type="ARBA" id="ARBA00022692"/>
    </source>
</evidence>
<evidence type="ECO:0000313" key="11">
    <source>
        <dbReference type="Proteomes" id="UP001500822"/>
    </source>
</evidence>
<feature type="transmembrane region" description="Helical" evidence="7">
    <location>
        <begin position="237"/>
        <end position="258"/>
    </location>
</feature>
<evidence type="ECO:0000313" key="10">
    <source>
        <dbReference type="EMBL" id="GAA4745120.1"/>
    </source>
</evidence>
<comment type="subcellular location">
    <subcellularLocation>
        <location evidence="1">Cell membrane</location>
        <topology evidence="1">Multi-pass membrane protein</topology>
    </subcellularLocation>
</comment>
<comment type="caution">
    <text evidence="10">The sequence shown here is derived from an EMBL/GenBank/DDBJ whole genome shotgun (WGS) entry which is preliminary data.</text>
</comment>
<feature type="domain" description="Threonine/serine exporter-like N-terminal" evidence="8">
    <location>
        <begin position="51"/>
        <end position="296"/>
    </location>
</feature>
<evidence type="ECO:0000259" key="8">
    <source>
        <dbReference type="Pfam" id="PF06738"/>
    </source>
</evidence>
<feature type="transmembrane region" description="Helical" evidence="7">
    <location>
        <begin position="279"/>
        <end position="298"/>
    </location>
</feature>
<keyword evidence="11" id="KW-1185">Reference proteome</keyword>
<dbReference type="InterPro" id="IPR010619">
    <property type="entry name" value="ThrE-like_N"/>
</dbReference>
<feature type="transmembrane region" description="Helical" evidence="7">
    <location>
        <begin position="345"/>
        <end position="362"/>
    </location>
</feature>
<proteinExistence type="inferred from homology"/>
<feature type="transmembrane region" description="Helical" evidence="7">
    <location>
        <begin position="368"/>
        <end position="386"/>
    </location>
</feature>
<evidence type="ECO:0000256" key="6">
    <source>
        <dbReference type="ARBA" id="ARBA00034125"/>
    </source>
</evidence>
<dbReference type="InterPro" id="IPR050539">
    <property type="entry name" value="ThrE_Dicarb/AminoAcid_Exp"/>
</dbReference>
<keyword evidence="3 7" id="KW-0812">Transmembrane</keyword>
<accession>A0ABP8Z2Z3</accession>
<name>A0ABP8Z2Z3_9ACTN</name>
<evidence type="ECO:0000256" key="5">
    <source>
        <dbReference type="ARBA" id="ARBA00023136"/>
    </source>
</evidence>
<evidence type="ECO:0000259" key="9">
    <source>
        <dbReference type="Pfam" id="PF12821"/>
    </source>
</evidence>
<dbReference type="Proteomes" id="UP001500822">
    <property type="component" value="Unassembled WGS sequence"/>
</dbReference>
<keyword evidence="4 7" id="KW-1133">Transmembrane helix</keyword>
<keyword evidence="5 7" id="KW-0472">Membrane</keyword>
<evidence type="ECO:0000256" key="2">
    <source>
        <dbReference type="ARBA" id="ARBA00022475"/>
    </source>
</evidence>
<dbReference type="Pfam" id="PF12821">
    <property type="entry name" value="ThrE_2"/>
    <property type="match status" value="1"/>
</dbReference>
<feature type="domain" description="Threonine/Serine exporter ThrE" evidence="9">
    <location>
        <begin position="326"/>
        <end position="449"/>
    </location>
</feature>
<reference evidence="11" key="1">
    <citation type="journal article" date="2019" name="Int. J. Syst. Evol. Microbiol.">
        <title>The Global Catalogue of Microorganisms (GCM) 10K type strain sequencing project: providing services to taxonomists for standard genome sequencing and annotation.</title>
        <authorList>
            <consortium name="The Broad Institute Genomics Platform"/>
            <consortium name="The Broad Institute Genome Sequencing Center for Infectious Disease"/>
            <person name="Wu L."/>
            <person name="Ma J."/>
        </authorList>
    </citation>
    <scope>NUCLEOTIDE SEQUENCE [LARGE SCALE GENOMIC DNA]</scope>
    <source>
        <strain evidence="11">JCM 18077</strain>
    </source>
</reference>